<dbReference type="SUPFAM" id="SSF158682">
    <property type="entry name" value="TerB-like"/>
    <property type="match status" value="1"/>
</dbReference>
<comment type="caution">
    <text evidence="2">The sequence shown here is derived from an EMBL/GenBank/DDBJ whole genome shotgun (WGS) entry which is preliminary data.</text>
</comment>
<accession>A0ABR9VUQ4</accession>
<dbReference type="RefSeq" id="WP_194020536.1">
    <property type="nucleotide sequence ID" value="NZ_JADEVV010000048.1"/>
</dbReference>
<sequence length="149" mass="16153">MGLFGNRLSGLRTQSQSVMSPAEAFAAITLVSVGVDGYFSDEEVSTLISSLTRMHMFRSYSADVLRRMFDKLLGTAQREGFGSLLQTAIASLPHELGETVFAVATDLVLADGEVTREEENLLNSLYTALGISEATAIKIIDVMMIKNRG</sequence>
<evidence type="ECO:0000313" key="3">
    <source>
        <dbReference type="Proteomes" id="UP000658720"/>
    </source>
</evidence>
<evidence type="ECO:0000313" key="2">
    <source>
        <dbReference type="EMBL" id="MBE9255082.1"/>
    </source>
</evidence>
<gene>
    <name evidence="2" type="ORF">IQ217_14775</name>
</gene>
<keyword evidence="3" id="KW-1185">Reference proteome</keyword>
<protein>
    <submittedName>
        <fullName evidence="2">Tellurite resistance TerB family protein</fullName>
    </submittedName>
</protein>
<feature type="domain" description="Co-chaperone DjlA N-terminal" evidence="1">
    <location>
        <begin position="24"/>
        <end position="138"/>
    </location>
</feature>
<evidence type="ECO:0000259" key="1">
    <source>
        <dbReference type="Pfam" id="PF05099"/>
    </source>
</evidence>
<dbReference type="Proteomes" id="UP000658720">
    <property type="component" value="Unassembled WGS sequence"/>
</dbReference>
<dbReference type="InterPro" id="IPR029024">
    <property type="entry name" value="TerB-like"/>
</dbReference>
<proteinExistence type="predicted"/>
<dbReference type="Pfam" id="PF05099">
    <property type="entry name" value="TerB"/>
    <property type="match status" value="1"/>
</dbReference>
<name>A0ABR9VUQ4_9SYNC</name>
<dbReference type="Gene3D" id="1.10.3680.10">
    <property type="entry name" value="TerB-like"/>
    <property type="match status" value="1"/>
</dbReference>
<organism evidence="2 3">
    <name type="scientific">Synechocystis salina LEGE 00031</name>
    <dbReference type="NCBI Taxonomy" id="1828736"/>
    <lineage>
        <taxon>Bacteria</taxon>
        <taxon>Bacillati</taxon>
        <taxon>Cyanobacteriota</taxon>
        <taxon>Cyanophyceae</taxon>
        <taxon>Synechococcales</taxon>
        <taxon>Merismopediaceae</taxon>
        <taxon>Synechocystis</taxon>
    </lineage>
</organism>
<reference evidence="2 3" key="1">
    <citation type="submission" date="2020-10" db="EMBL/GenBank/DDBJ databases">
        <authorList>
            <person name="Castelo-Branco R."/>
            <person name="Eusebio N."/>
            <person name="Adriana R."/>
            <person name="Vieira A."/>
            <person name="Brugerolle De Fraissinette N."/>
            <person name="Rezende De Castro R."/>
            <person name="Schneider M.P."/>
            <person name="Vasconcelos V."/>
            <person name="Leao P.N."/>
        </authorList>
    </citation>
    <scope>NUCLEOTIDE SEQUENCE [LARGE SCALE GENOMIC DNA]</scope>
    <source>
        <strain evidence="2 3">LEGE 00031</strain>
    </source>
</reference>
<dbReference type="InterPro" id="IPR007791">
    <property type="entry name" value="DjlA_N"/>
</dbReference>
<dbReference type="EMBL" id="JADEVV010000048">
    <property type="protein sequence ID" value="MBE9255082.1"/>
    <property type="molecule type" value="Genomic_DNA"/>
</dbReference>
<dbReference type="CDD" id="cd07176">
    <property type="entry name" value="terB"/>
    <property type="match status" value="1"/>
</dbReference>